<name>A0A840IM16_9ACTN</name>
<organism evidence="2 3">
    <name type="scientific">Conexibacter arvalis</name>
    <dbReference type="NCBI Taxonomy" id="912552"/>
    <lineage>
        <taxon>Bacteria</taxon>
        <taxon>Bacillati</taxon>
        <taxon>Actinomycetota</taxon>
        <taxon>Thermoleophilia</taxon>
        <taxon>Solirubrobacterales</taxon>
        <taxon>Conexibacteraceae</taxon>
        <taxon>Conexibacter</taxon>
    </lineage>
</organism>
<protein>
    <recommendedName>
        <fullName evidence="4">DUF4267 domain-containing protein</fullName>
    </recommendedName>
</protein>
<evidence type="ECO:0000256" key="1">
    <source>
        <dbReference type="SAM" id="Phobius"/>
    </source>
</evidence>
<reference evidence="2 3" key="1">
    <citation type="submission" date="2020-08" db="EMBL/GenBank/DDBJ databases">
        <title>Genomic Encyclopedia of Archaeal and Bacterial Type Strains, Phase II (KMG-II): from individual species to whole genera.</title>
        <authorList>
            <person name="Goeker M."/>
        </authorList>
    </citation>
    <scope>NUCLEOTIDE SEQUENCE [LARGE SCALE GENOMIC DNA]</scope>
    <source>
        <strain evidence="2 3">DSM 23288</strain>
    </source>
</reference>
<sequence length="134" mass="13850">MNAATAAPLAAPLRAMALGRIALGALSLAAPDALARGAGVPATPQLAYMTRIFGARAIALGAGYLTAPVAERRRWQRLALLVDASDTATGLRQLGRRELPRRSAVALLALTGGYLALGAARLAHDLRSTTRMAP</sequence>
<dbReference type="Proteomes" id="UP000585272">
    <property type="component" value="Unassembled WGS sequence"/>
</dbReference>
<dbReference type="EMBL" id="JACHNU010000012">
    <property type="protein sequence ID" value="MBB4665193.1"/>
    <property type="molecule type" value="Genomic_DNA"/>
</dbReference>
<keyword evidence="1" id="KW-1133">Transmembrane helix</keyword>
<evidence type="ECO:0000313" key="2">
    <source>
        <dbReference type="EMBL" id="MBB4665193.1"/>
    </source>
</evidence>
<accession>A0A840IM16</accession>
<dbReference type="AlphaFoldDB" id="A0A840IM16"/>
<keyword evidence="1" id="KW-0812">Transmembrane</keyword>
<keyword evidence="3" id="KW-1185">Reference proteome</keyword>
<feature type="transmembrane region" description="Helical" evidence="1">
    <location>
        <begin position="104"/>
        <end position="124"/>
    </location>
</feature>
<evidence type="ECO:0008006" key="4">
    <source>
        <dbReference type="Google" id="ProtNLM"/>
    </source>
</evidence>
<keyword evidence="1" id="KW-0472">Membrane</keyword>
<comment type="caution">
    <text evidence="2">The sequence shown here is derived from an EMBL/GenBank/DDBJ whole genome shotgun (WGS) entry which is preliminary data.</text>
</comment>
<gene>
    <name evidence="2" type="ORF">BDZ31_004814</name>
</gene>
<evidence type="ECO:0000313" key="3">
    <source>
        <dbReference type="Proteomes" id="UP000585272"/>
    </source>
</evidence>
<dbReference type="RefSeq" id="WP_183345909.1">
    <property type="nucleotide sequence ID" value="NZ_JACHNU010000012.1"/>
</dbReference>
<proteinExistence type="predicted"/>